<sequence length="307" mass="32953">MKKLALALMLPTLSTCALAQNVLPLWPEGVPGARAIGPERHDNGRIANVSEPALTLVGPAVDRPNGTAVIVAPGGGYVRQSADREGTQYATWLSTLGVTTFVLKYRMQEFGHPAPLQDVLRAVRLLRSRAAQFHLDPDRIGVMGSSAGGHLAASAGTLFDHPLGRTGNALDKVSARPDFLMLMYPVITMDGPAVHAGSRKALLGANPTLEAVQLMSVERQVTPRTPPTLLIHTQADASVPVENSILFYQALTKARVPAEMYLFEQGEHGMGMRDGLANASMWPRRAEEWLRSRGLLTPSATSATQAK</sequence>
<keyword evidence="4" id="KW-0326">Glycosidase</keyword>
<gene>
    <name evidence="4" type="primary">xynB</name>
    <name evidence="5" type="ORF">E1742_22130</name>
    <name evidence="4" type="ORF">GCM10007388_15250</name>
</gene>
<dbReference type="GO" id="GO:0016798">
    <property type="term" value="F:hydrolase activity, acting on glycosyl bonds"/>
    <property type="evidence" value="ECO:0007669"/>
    <property type="project" value="UniProtKB-KW"/>
</dbReference>
<name>A0A4P7BJQ7_9BURK</name>
<dbReference type="InterPro" id="IPR029058">
    <property type="entry name" value="AB_hydrolase_fold"/>
</dbReference>
<dbReference type="InterPro" id="IPR050300">
    <property type="entry name" value="GDXG_lipolytic_enzyme"/>
</dbReference>
<keyword evidence="4" id="KW-0624">Polysaccharide degradation</keyword>
<feature type="signal peptide" evidence="2">
    <location>
        <begin position="1"/>
        <end position="19"/>
    </location>
</feature>
<evidence type="ECO:0000313" key="7">
    <source>
        <dbReference type="Proteomes" id="UP000619512"/>
    </source>
</evidence>
<dbReference type="Pfam" id="PF20434">
    <property type="entry name" value="BD-FAE"/>
    <property type="match status" value="1"/>
</dbReference>
<feature type="chain" id="PRO_5044606937" evidence="2">
    <location>
        <begin position="20"/>
        <end position="307"/>
    </location>
</feature>
<evidence type="ECO:0000259" key="3">
    <source>
        <dbReference type="Pfam" id="PF20434"/>
    </source>
</evidence>
<dbReference type="SUPFAM" id="SSF53474">
    <property type="entry name" value="alpha/beta-Hydrolases"/>
    <property type="match status" value="1"/>
</dbReference>
<dbReference type="GO" id="GO:0045493">
    <property type="term" value="P:xylan catabolic process"/>
    <property type="evidence" value="ECO:0007669"/>
    <property type="project" value="UniProtKB-KW"/>
</dbReference>
<evidence type="ECO:0000313" key="4">
    <source>
        <dbReference type="EMBL" id="GGY83189.1"/>
    </source>
</evidence>
<dbReference type="PANTHER" id="PTHR48081">
    <property type="entry name" value="AB HYDROLASE SUPERFAMILY PROTEIN C4A8.06C"/>
    <property type="match status" value="1"/>
</dbReference>
<reference evidence="5 6" key="2">
    <citation type="submission" date="2019-03" db="EMBL/GenBank/DDBJ databases">
        <title>Draft Genome Sequences of Six Type Strains of the Genus Massilia.</title>
        <authorList>
            <person name="Miess H."/>
            <person name="Frediansyhah A."/>
            <person name="Gross H."/>
        </authorList>
    </citation>
    <scope>NUCLEOTIDE SEQUENCE [LARGE SCALE GENOMIC DNA]</scope>
    <source>
        <strain evidence="5 6">DSM 17505</strain>
    </source>
</reference>
<keyword evidence="2" id="KW-0732">Signal</keyword>
<evidence type="ECO:0000313" key="6">
    <source>
        <dbReference type="Proteomes" id="UP000294359"/>
    </source>
</evidence>
<keyword evidence="4" id="KW-0858">Xylan degradation</keyword>
<keyword evidence="4" id="KW-0119">Carbohydrate metabolism</keyword>
<dbReference type="Proteomes" id="UP000294359">
    <property type="component" value="Chromosome"/>
</dbReference>
<dbReference type="OrthoDB" id="9771666at2"/>
<evidence type="ECO:0000313" key="5">
    <source>
        <dbReference type="EMBL" id="QBQ38573.1"/>
    </source>
</evidence>
<organism evidence="4 7">
    <name type="scientific">Pseudoduganella plicata</name>
    <dbReference type="NCBI Taxonomy" id="321984"/>
    <lineage>
        <taxon>Bacteria</taxon>
        <taxon>Pseudomonadati</taxon>
        <taxon>Pseudomonadota</taxon>
        <taxon>Betaproteobacteria</taxon>
        <taxon>Burkholderiales</taxon>
        <taxon>Oxalobacteraceae</taxon>
        <taxon>Telluria group</taxon>
        <taxon>Pseudoduganella</taxon>
    </lineage>
</organism>
<dbReference type="InterPro" id="IPR049492">
    <property type="entry name" value="BD-FAE-like_dom"/>
</dbReference>
<feature type="domain" description="BD-FAE-like" evidence="3">
    <location>
        <begin position="59"/>
        <end position="251"/>
    </location>
</feature>
<keyword evidence="1 4" id="KW-0378">Hydrolase</keyword>
<evidence type="ECO:0000256" key="1">
    <source>
        <dbReference type="ARBA" id="ARBA00022801"/>
    </source>
</evidence>
<evidence type="ECO:0000256" key="2">
    <source>
        <dbReference type="SAM" id="SignalP"/>
    </source>
</evidence>
<dbReference type="AlphaFoldDB" id="A0A4P7BJQ7"/>
<reference evidence="4" key="1">
    <citation type="journal article" date="2014" name="Int. J. Syst. Evol. Microbiol.">
        <title>Complete genome sequence of Corynebacterium casei LMG S-19264T (=DSM 44701T), isolated from a smear-ripened cheese.</title>
        <authorList>
            <consortium name="US DOE Joint Genome Institute (JGI-PGF)"/>
            <person name="Walter F."/>
            <person name="Albersmeier A."/>
            <person name="Kalinowski J."/>
            <person name="Ruckert C."/>
        </authorList>
    </citation>
    <scope>NUCLEOTIDE SEQUENCE</scope>
    <source>
        <strain evidence="4">KCTC 12344</strain>
    </source>
</reference>
<reference evidence="4" key="3">
    <citation type="submission" date="2022-12" db="EMBL/GenBank/DDBJ databases">
        <authorList>
            <person name="Sun Q."/>
            <person name="Kim S."/>
        </authorList>
    </citation>
    <scope>NUCLEOTIDE SEQUENCE</scope>
    <source>
        <strain evidence="4">KCTC 12344</strain>
    </source>
</reference>
<keyword evidence="6" id="KW-1185">Reference proteome</keyword>
<dbReference type="Gene3D" id="3.40.50.1820">
    <property type="entry name" value="alpha/beta hydrolase"/>
    <property type="match status" value="1"/>
</dbReference>
<dbReference type="EMBL" id="BMWW01000002">
    <property type="protein sequence ID" value="GGY83189.1"/>
    <property type="molecule type" value="Genomic_DNA"/>
</dbReference>
<accession>A0A4P7BJQ7</accession>
<dbReference type="EMBL" id="CP038026">
    <property type="protein sequence ID" value="QBQ38573.1"/>
    <property type="molecule type" value="Genomic_DNA"/>
</dbReference>
<protein>
    <submittedName>
        <fullName evidence="5">Alpha/beta hydrolase</fullName>
    </submittedName>
    <submittedName>
        <fullName evidence="4">Xylanase</fullName>
    </submittedName>
</protein>
<dbReference type="Proteomes" id="UP000619512">
    <property type="component" value="Unassembled WGS sequence"/>
</dbReference>
<dbReference type="PANTHER" id="PTHR48081:SF6">
    <property type="entry name" value="PEPTIDASE S9 PROLYL OLIGOPEPTIDASE CATALYTIC DOMAIN-CONTAINING PROTEIN"/>
    <property type="match status" value="1"/>
</dbReference>
<proteinExistence type="predicted"/>
<dbReference type="RefSeq" id="WP_134387272.1">
    <property type="nucleotide sequence ID" value="NZ_BMWW01000002.1"/>
</dbReference>